<dbReference type="SUPFAM" id="SSF52777">
    <property type="entry name" value="CoA-dependent acyltransferases"/>
    <property type="match status" value="2"/>
</dbReference>
<dbReference type="EMBL" id="JBITGY010000015">
    <property type="protein sequence ID" value="MFI6504487.1"/>
    <property type="molecule type" value="Genomic_DNA"/>
</dbReference>
<dbReference type="PANTHER" id="PTHR45527">
    <property type="entry name" value="NONRIBOSOMAL PEPTIDE SYNTHETASE"/>
    <property type="match status" value="1"/>
</dbReference>
<dbReference type="Gene3D" id="3.30.300.30">
    <property type="match status" value="1"/>
</dbReference>
<comment type="cofactor">
    <cofactor evidence="1">
        <name>pantetheine 4'-phosphate</name>
        <dbReference type="ChEBI" id="CHEBI:47942"/>
    </cofactor>
</comment>
<evidence type="ECO:0000313" key="4">
    <source>
        <dbReference type="EMBL" id="MFI6504487.1"/>
    </source>
</evidence>
<evidence type="ECO:0000256" key="1">
    <source>
        <dbReference type="ARBA" id="ARBA00001957"/>
    </source>
</evidence>
<dbReference type="InterPro" id="IPR025110">
    <property type="entry name" value="AMP-bd_C"/>
</dbReference>
<dbReference type="PROSITE" id="PS00455">
    <property type="entry name" value="AMP_BINDING"/>
    <property type="match status" value="1"/>
</dbReference>
<feature type="domain" description="Carrier" evidence="3">
    <location>
        <begin position="948"/>
        <end position="1023"/>
    </location>
</feature>
<proteinExistence type="predicted"/>
<feature type="region of interest" description="Disordered" evidence="2">
    <location>
        <begin position="1023"/>
        <end position="1055"/>
    </location>
</feature>
<dbReference type="NCBIfam" id="TIGR01733">
    <property type="entry name" value="AA-adenyl-dom"/>
    <property type="match status" value="1"/>
</dbReference>
<keyword evidence="5" id="KW-1185">Reference proteome</keyword>
<evidence type="ECO:0000313" key="5">
    <source>
        <dbReference type="Proteomes" id="UP001612741"/>
    </source>
</evidence>
<dbReference type="InterPro" id="IPR009081">
    <property type="entry name" value="PP-bd_ACP"/>
</dbReference>
<dbReference type="Pfam" id="PF00668">
    <property type="entry name" value="Condensation"/>
    <property type="match status" value="1"/>
</dbReference>
<dbReference type="InterPro" id="IPR036736">
    <property type="entry name" value="ACP-like_sf"/>
</dbReference>
<dbReference type="InterPro" id="IPR010071">
    <property type="entry name" value="AA_adenyl_dom"/>
</dbReference>
<protein>
    <submittedName>
        <fullName evidence="4">Amino acid adenylation domain-containing protein</fullName>
    </submittedName>
</protein>
<dbReference type="PROSITE" id="PS50075">
    <property type="entry name" value="CARRIER"/>
    <property type="match status" value="1"/>
</dbReference>
<accession>A0ABW7Z8J3</accession>
<reference evidence="4 5" key="1">
    <citation type="submission" date="2024-10" db="EMBL/GenBank/DDBJ databases">
        <title>The Natural Products Discovery Center: Release of the First 8490 Sequenced Strains for Exploring Actinobacteria Biosynthetic Diversity.</title>
        <authorList>
            <person name="Kalkreuter E."/>
            <person name="Kautsar S.A."/>
            <person name="Yang D."/>
            <person name="Bader C.D."/>
            <person name="Teijaro C.N."/>
            <person name="Fluegel L."/>
            <person name="Davis C.M."/>
            <person name="Simpson J.R."/>
            <person name="Lauterbach L."/>
            <person name="Steele A.D."/>
            <person name="Gui C."/>
            <person name="Meng S."/>
            <person name="Li G."/>
            <person name="Viehrig K."/>
            <person name="Ye F."/>
            <person name="Su P."/>
            <person name="Kiefer A.F."/>
            <person name="Nichols A."/>
            <person name="Cepeda A.J."/>
            <person name="Yan W."/>
            <person name="Fan B."/>
            <person name="Jiang Y."/>
            <person name="Adhikari A."/>
            <person name="Zheng C.-J."/>
            <person name="Schuster L."/>
            <person name="Cowan T.M."/>
            <person name="Smanski M.J."/>
            <person name="Chevrette M.G."/>
            <person name="De Carvalho L.P.S."/>
            <person name="Shen B."/>
        </authorList>
    </citation>
    <scope>NUCLEOTIDE SEQUENCE [LARGE SCALE GENOMIC DNA]</scope>
    <source>
        <strain evidence="4 5">NPDC050545</strain>
    </source>
</reference>
<dbReference type="InterPro" id="IPR001242">
    <property type="entry name" value="Condensation_dom"/>
</dbReference>
<evidence type="ECO:0000259" key="3">
    <source>
        <dbReference type="PROSITE" id="PS50075"/>
    </source>
</evidence>
<dbReference type="Pfam" id="PF13193">
    <property type="entry name" value="AMP-binding_C"/>
    <property type="match status" value="1"/>
</dbReference>
<dbReference type="Proteomes" id="UP001612741">
    <property type="component" value="Unassembled WGS sequence"/>
</dbReference>
<dbReference type="InterPro" id="IPR020845">
    <property type="entry name" value="AMP-binding_CS"/>
</dbReference>
<dbReference type="CDD" id="cd05930">
    <property type="entry name" value="A_NRPS"/>
    <property type="match status" value="1"/>
</dbReference>
<organism evidence="4 5">
    <name type="scientific">Nonomuraea typhae</name>
    <dbReference type="NCBI Taxonomy" id="2603600"/>
    <lineage>
        <taxon>Bacteria</taxon>
        <taxon>Bacillati</taxon>
        <taxon>Actinomycetota</taxon>
        <taxon>Actinomycetes</taxon>
        <taxon>Streptosporangiales</taxon>
        <taxon>Streptosporangiaceae</taxon>
        <taxon>Nonomuraea</taxon>
    </lineage>
</organism>
<dbReference type="SUPFAM" id="SSF56801">
    <property type="entry name" value="Acetyl-CoA synthetase-like"/>
    <property type="match status" value="1"/>
</dbReference>
<dbReference type="InterPro" id="IPR045851">
    <property type="entry name" value="AMP-bd_C_sf"/>
</dbReference>
<dbReference type="SUPFAM" id="SSF47336">
    <property type="entry name" value="ACP-like"/>
    <property type="match status" value="1"/>
</dbReference>
<comment type="caution">
    <text evidence="4">The sequence shown here is derived from an EMBL/GenBank/DDBJ whole genome shotgun (WGS) entry which is preliminary data.</text>
</comment>
<sequence>MTAEQVSTITAPGLSSAQRRLWLAYKVDPASAEFTVSWAARLRGALDPDALGRAWRTVLDRHAELRLRLAEADGEPSRSHWPSDDFTLPVREVPADDLPAELDAAVGRVFDLIGGRLIGAELLRVAPADHLLVVSAHHAVLDGRSMTVIMRDLFSAYDGQDLGDPSCPYEEYIGGEPATVPPAHRIDAWAEELRMPDAPEPLGFAPATRSADRTGSVIRLPLAAGTWQALRELCRRHRTTPQVAGLAAFALTLSRYTDTDDLLIGGTMDTRAGAFADTVGMFVNPTPVRVRIEPGQPVSALLQGVHRSLLRSHTHRTVPFELVVRRLQTVPDVTRTPVFQVLFNYEPRESVPDVPHLGIEIVDLPARVAMYDLTLVLRDRGPGAELAATYRSSRYSAEQIRQFVRHVAAILEEMLTDDRSVGTLEMLSGAEREQQLAAGTGADIAGDLRPVPEIFAELASGGPDRSAVVCGPATLTYGELDRRSADLAAGLVARGVGRQSPVGILLAPSAESVVAALAVLRAGGTYVPLHPDHPQARISAVLADAGVKIVIADPAWRTQMPGVEVLSPHHADRAEAPVTHVVQASDAAYIIYTSGSTGEPKGVVVEHASLAASTAARRQTYGGHGTFLLLSPLSFDSSMAGLWGTLTSGGCLVVAETEDVRDPRRIVALIETHSVTETLCIPALYAGVLDAAERVGTDRLRSLQVVITAGEPLPEALLERHFQLNGSAVLVNEYGPTEATVWSTYHRFAGPMPVGIGGPAPGAGLYVLDRYGRLMPWGTSGQLHVGGSGVARGYLGRPESTDLAFVADPFAGTGGARMYRTGDWVRWSATSGLRFVGRRDQLVKVRGHRVELGAVETLLRSSPGITDAAVLLDPKGTGLVAFLTAGAGHDEAGIRDELGRALPPPMVPSVLRVVPELPRTPHGKVDYDALRALGADAGATAPEEPVTGGGADVRAAVRASWCEVLEVSSVPDDVNFFDAGGHSLLVPSLQMEIEDRLDIQLAIVDLFAMTTVDAQVALISMGGDGHAEADSPAADPREARLASARARRAVQGEAG</sequence>
<dbReference type="Gene3D" id="3.40.50.12780">
    <property type="entry name" value="N-terminal domain of ligase-like"/>
    <property type="match status" value="1"/>
</dbReference>
<dbReference type="RefSeq" id="WP_397090230.1">
    <property type="nucleotide sequence ID" value="NZ_JBITGY010000015.1"/>
</dbReference>
<dbReference type="Pfam" id="PF00550">
    <property type="entry name" value="PP-binding"/>
    <property type="match status" value="1"/>
</dbReference>
<feature type="compositionally biased region" description="Basic and acidic residues" evidence="2">
    <location>
        <begin position="1025"/>
        <end position="1040"/>
    </location>
</feature>
<dbReference type="Gene3D" id="3.30.559.30">
    <property type="entry name" value="Nonribosomal peptide synthetase, condensation domain"/>
    <property type="match status" value="1"/>
</dbReference>
<gene>
    <name evidence="4" type="ORF">ACIBG2_44380</name>
</gene>
<dbReference type="PANTHER" id="PTHR45527:SF1">
    <property type="entry name" value="FATTY ACID SYNTHASE"/>
    <property type="match status" value="1"/>
</dbReference>
<dbReference type="InterPro" id="IPR042099">
    <property type="entry name" value="ANL_N_sf"/>
</dbReference>
<dbReference type="InterPro" id="IPR023213">
    <property type="entry name" value="CAT-like_dom_sf"/>
</dbReference>
<name>A0ABW7Z8J3_9ACTN</name>
<dbReference type="Gene3D" id="3.30.559.10">
    <property type="entry name" value="Chloramphenicol acetyltransferase-like domain"/>
    <property type="match status" value="1"/>
</dbReference>
<dbReference type="Gene3D" id="1.10.1200.10">
    <property type="entry name" value="ACP-like"/>
    <property type="match status" value="1"/>
</dbReference>
<evidence type="ECO:0000256" key="2">
    <source>
        <dbReference type="SAM" id="MobiDB-lite"/>
    </source>
</evidence>
<dbReference type="InterPro" id="IPR000873">
    <property type="entry name" value="AMP-dep_synth/lig_dom"/>
</dbReference>
<dbReference type="Pfam" id="PF00501">
    <property type="entry name" value="AMP-binding"/>
    <property type="match status" value="1"/>
</dbReference>